<comment type="caution">
    <text evidence="2">The sequence shown here is derived from an EMBL/GenBank/DDBJ whole genome shotgun (WGS) entry which is preliminary data.</text>
</comment>
<feature type="compositionally biased region" description="Basic and acidic residues" evidence="1">
    <location>
        <begin position="1"/>
        <end position="11"/>
    </location>
</feature>
<feature type="compositionally biased region" description="Basic and acidic residues" evidence="1">
    <location>
        <begin position="62"/>
        <end position="83"/>
    </location>
</feature>
<dbReference type="AlphaFoldDB" id="A0A9P9KDF2"/>
<feature type="compositionally biased region" description="Polar residues" evidence="1">
    <location>
        <begin position="86"/>
        <end position="113"/>
    </location>
</feature>
<evidence type="ECO:0000256" key="1">
    <source>
        <dbReference type="SAM" id="MobiDB-lite"/>
    </source>
</evidence>
<accession>A0A9P9KDF2</accession>
<evidence type="ECO:0000313" key="3">
    <source>
        <dbReference type="Proteomes" id="UP000736672"/>
    </source>
</evidence>
<sequence length="185" mass="20759">MSWQKEIRPTRENSSLPLYDNAPEAAAEPEPLSRREQRRLRRRTARNFSEVAQVASADDLENETKVRKSIKKGRDSAKKKQDGQDDANTTAETIDNDNPPTPGLHSQGTSNNKNRNHDAQVLNGLNASVYKTPPKGHGEFTADEDDEAIPMITFWGATKMALQNLDFLCQTNIRLRDTDSRARLG</sequence>
<reference evidence="2" key="1">
    <citation type="journal article" date="2021" name="Nat. Commun.">
        <title>Genetic determinants of endophytism in the Arabidopsis root mycobiome.</title>
        <authorList>
            <person name="Mesny F."/>
            <person name="Miyauchi S."/>
            <person name="Thiergart T."/>
            <person name="Pickel B."/>
            <person name="Atanasova L."/>
            <person name="Karlsson M."/>
            <person name="Huettel B."/>
            <person name="Barry K.W."/>
            <person name="Haridas S."/>
            <person name="Chen C."/>
            <person name="Bauer D."/>
            <person name="Andreopoulos W."/>
            <person name="Pangilinan J."/>
            <person name="LaButti K."/>
            <person name="Riley R."/>
            <person name="Lipzen A."/>
            <person name="Clum A."/>
            <person name="Drula E."/>
            <person name="Henrissat B."/>
            <person name="Kohler A."/>
            <person name="Grigoriev I.V."/>
            <person name="Martin F.M."/>
            <person name="Hacquard S."/>
        </authorList>
    </citation>
    <scope>NUCLEOTIDE SEQUENCE</scope>
    <source>
        <strain evidence="2">FSSC 5 MPI-SDFR-AT-0091</strain>
    </source>
</reference>
<proteinExistence type="predicted"/>
<dbReference type="Proteomes" id="UP000736672">
    <property type="component" value="Unassembled WGS sequence"/>
</dbReference>
<dbReference type="EMBL" id="JAGTJS010000009">
    <property type="protein sequence ID" value="KAH7258417.1"/>
    <property type="molecule type" value="Genomic_DNA"/>
</dbReference>
<dbReference type="OrthoDB" id="5100306at2759"/>
<keyword evidence="3" id="KW-1185">Reference proteome</keyword>
<protein>
    <submittedName>
        <fullName evidence="2">Uncharacterized protein</fullName>
    </submittedName>
</protein>
<evidence type="ECO:0000313" key="2">
    <source>
        <dbReference type="EMBL" id="KAH7258417.1"/>
    </source>
</evidence>
<name>A0A9P9KDF2_FUSSL</name>
<feature type="region of interest" description="Disordered" evidence="1">
    <location>
        <begin position="1"/>
        <end position="118"/>
    </location>
</feature>
<gene>
    <name evidence="2" type="ORF">B0J15DRAFT_465686</name>
</gene>
<organism evidence="2 3">
    <name type="scientific">Fusarium solani</name>
    <name type="common">Filamentous fungus</name>
    <dbReference type="NCBI Taxonomy" id="169388"/>
    <lineage>
        <taxon>Eukaryota</taxon>
        <taxon>Fungi</taxon>
        <taxon>Dikarya</taxon>
        <taxon>Ascomycota</taxon>
        <taxon>Pezizomycotina</taxon>
        <taxon>Sordariomycetes</taxon>
        <taxon>Hypocreomycetidae</taxon>
        <taxon>Hypocreales</taxon>
        <taxon>Nectriaceae</taxon>
        <taxon>Fusarium</taxon>
        <taxon>Fusarium solani species complex</taxon>
    </lineage>
</organism>
<feature type="compositionally biased region" description="Basic residues" evidence="1">
    <location>
        <begin position="36"/>
        <end position="45"/>
    </location>
</feature>